<dbReference type="Pfam" id="PF11680">
    <property type="entry name" value="DUF3276"/>
    <property type="match status" value="1"/>
</dbReference>
<evidence type="ECO:0000313" key="3">
    <source>
        <dbReference type="EMBL" id="OGE81788.1"/>
    </source>
</evidence>
<accession>A0A1F5NVV9</accession>
<proteinExistence type="inferred from homology"/>
<dbReference type="SMART" id="SM00712">
    <property type="entry name" value="PUR"/>
    <property type="match status" value="1"/>
</dbReference>
<evidence type="ECO:0008006" key="5">
    <source>
        <dbReference type="Google" id="ProtNLM"/>
    </source>
</evidence>
<evidence type="ECO:0000313" key="4">
    <source>
        <dbReference type="Proteomes" id="UP000178892"/>
    </source>
</evidence>
<evidence type="ECO:0000256" key="1">
    <source>
        <dbReference type="ARBA" id="ARBA00009251"/>
    </source>
</evidence>
<comment type="caution">
    <text evidence="3">The sequence shown here is derived from an EMBL/GenBank/DDBJ whole genome shotgun (WGS) entry which is preliminary data.</text>
</comment>
<evidence type="ECO:0000256" key="2">
    <source>
        <dbReference type="ARBA" id="ARBA00023125"/>
    </source>
</evidence>
<sequence length="78" mass="8699">MEFAPALFSTKVSAGRRTYFFDVKAAKNAKPFLKITQSEINGEEKKKSYLNIFESEISGFGSAVREAVAFVNQTKKEA</sequence>
<protein>
    <recommendedName>
        <fullName evidence="5">DNA-binding protein</fullName>
    </recommendedName>
</protein>
<dbReference type="GO" id="GO:0000977">
    <property type="term" value="F:RNA polymerase II transcription regulatory region sequence-specific DNA binding"/>
    <property type="evidence" value="ECO:0007669"/>
    <property type="project" value="InterPro"/>
</dbReference>
<dbReference type="AlphaFoldDB" id="A0A1F5NVV9"/>
<dbReference type="Gene3D" id="3.10.450.700">
    <property type="match status" value="1"/>
</dbReference>
<dbReference type="STRING" id="1817825.A2720_00135"/>
<keyword evidence="2" id="KW-0238">DNA-binding</keyword>
<comment type="similarity">
    <text evidence="1">Belongs to the PUR DNA-binding protein family.</text>
</comment>
<gene>
    <name evidence="3" type="ORF">A2720_00135</name>
</gene>
<dbReference type="EMBL" id="MFEL01000004">
    <property type="protein sequence ID" value="OGE81788.1"/>
    <property type="molecule type" value="Genomic_DNA"/>
</dbReference>
<dbReference type="Proteomes" id="UP000178892">
    <property type="component" value="Unassembled WGS sequence"/>
</dbReference>
<dbReference type="InterPro" id="IPR006628">
    <property type="entry name" value="PUR-bd_fam"/>
</dbReference>
<reference evidence="3 4" key="1">
    <citation type="journal article" date="2016" name="Nat. Commun.">
        <title>Thousands of microbial genomes shed light on interconnected biogeochemical processes in an aquifer system.</title>
        <authorList>
            <person name="Anantharaman K."/>
            <person name="Brown C.T."/>
            <person name="Hug L.A."/>
            <person name="Sharon I."/>
            <person name="Castelle C.J."/>
            <person name="Probst A.J."/>
            <person name="Thomas B.C."/>
            <person name="Singh A."/>
            <person name="Wilkins M.J."/>
            <person name="Karaoz U."/>
            <person name="Brodie E.L."/>
            <person name="Williams K.H."/>
            <person name="Hubbard S.S."/>
            <person name="Banfield J.F."/>
        </authorList>
    </citation>
    <scope>NUCLEOTIDE SEQUENCE [LARGE SCALE GENOMIC DNA]</scope>
</reference>
<organism evidence="3 4">
    <name type="scientific">Candidatus Doudnabacteria bacterium RIFCSPHIGHO2_01_FULL_46_24</name>
    <dbReference type="NCBI Taxonomy" id="1817825"/>
    <lineage>
        <taxon>Bacteria</taxon>
        <taxon>Candidatus Doudnaibacteriota</taxon>
    </lineage>
</organism>
<name>A0A1F5NVV9_9BACT</name>
<dbReference type="GO" id="GO:0032422">
    <property type="term" value="F:purine-rich negative regulatory element binding"/>
    <property type="evidence" value="ECO:0007669"/>
    <property type="project" value="InterPro"/>
</dbReference>